<gene>
    <name evidence="2" type="ORF">SLS62_008110</name>
</gene>
<proteinExistence type="predicted"/>
<protein>
    <recommendedName>
        <fullName evidence="4">Intradiol ring-cleavage dioxygenases domain-containing protein</fullName>
    </recommendedName>
</protein>
<dbReference type="PANTHER" id="PTHR34315">
    <property type="match status" value="1"/>
</dbReference>
<feature type="chain" id="PRO_5042886698" description="Intradiol ring-cleavage dioxygenases domain-containing protein" evidence="1">
    <location>
        <begin position="20"/>
        <end position="319"/>
    </location>
</feature>
<keyword evidence="3" id="KW-1185">Reference proteome</keyword>
<evidence type="ECO:0000313" key="3">
    <source>
        <dbReference type="Proteomes" id="UP001320420"/>
    </source>
</evidence>
<reference evidence="2 3" key="1">
    <citation type="submission" date="2024-02" db="EMBL/GenBank/DDBJ databases">
        <title>De novo assembly and annotation of 12 fungi associated with fruit tree decline syndrome in Ontario, Canada.</title>
        <authorList>
            <person name="Sulman M."/>
            <person name="Ellouze W."/>
            <person name="Ilyukhin E."/>
        </authorList>
    </citation>
    <scope>NUCLEOTIDE SEQUENCE [LARGE SCALE GENOMIC DNA]</scope>
    <source>
        <strain evidence="2 3">M11/M66-122</strain>
    </source>
</reference>
<dbReference type="GO" id="GO:0016702">
    <property type="term" value="F:oxidoreductase activity, acting on single donors with incorporation of molecular oxygen, incorporation of two atoms of oxygen"/>
    <property type="evidence" value="ECO:0007669"/>
    <property type="project" value="InterPro"/>
</dbReference>
<evidence type="ECO:0000313" key="2">
    <source>
        <dbReference type="EMBL" id="KAK7750001.1"/>
    </source>
</evidence>
<dbReference type="GO" id="GO:0005506">
    <property type="term" value="F:iron ion binding"/>
    <property type="evidence" value="ECO:0007669"/>
    <property type="project" value="InterPro"/>
</dbReference>
<accession>A0AAN9UN98</accession>
<evidence type="ECO:0008006" key="4">
    <source>
        <dbReference type="Google" id="ProtNLM"/>
    </source>
</evidence>
<sequence length="319" mass="36252">MYPQFLLRYILLLAPISQAHLDGDLRKELENRRRFLQDSAPSLLHCREQLKRDARVDTERFQKRALALRSQRDLEVRELDDFPKDHGHDHDFDLDDDTHDIFDKYPACALSPDTTEGPFYIKGELVRSDLTDNQRGIPLHLDIRVKDFDTCEDVKDVYVEIWRIYGGTNGRPKDETFGRGLQKTDEMGVVEFDTIVPGHYAGRAQHIHVGVHVPSTKPDPDSPSVSNNVVSLCAQLFFDQGLADRTRKIAPYSENKQPFTANADDIFLKQEAAGRFDPFVSWVYLGDGDDLADGLLAWVTVGANMTEHRALSVAASREE</sequence>
<evidence type="ECO:0000256" key="1">
    <source>
        <dbReference type="SAM" id="SignalP"/>
    </source>
</evidence>
<dbReference type="CDD" id="cd03457">
    <property type="entry name" value="intradiol_dioxygenase_like"/>
    <property type="match status" value="1"/>
</dbReference>
<dbReference type="AlphaFoldDB" id="A0AAN9UN98"/>
<dbReference type="PANTHER" id="PTHR34315:SF1">
    <property type="entry name" value="INTRADIOL RING-CLEAVAGE DIOXYGENASES DOMAIN-CONTAINING PROTEIN-RELATED"/>
    <property type="match status" value="1"/>
</dbReference>
<keyword evidence="1" id="KW-0732">Signal</keyword>
<dbReference type="Proteomes" id="UP001320420">
    <property type="component" value="Unassembled WGS sequence"/>
</dbReference>
<dbReference type="SUPFAM" id="SSF49482">
    <property type="entry name" value="Aromatic compound dioxygenase"/>
    <property type="match status" value="1"/>
</dbReference>
<organism evidence="2 3">
    <name type="scientific">Diatrype stigma</name>
    <dbReference type="NCBI Taxonomy" id="117547"/>
    <lineage>
        <taxon>Eukaryota</taxon>
        <taxon>Fungi</taxon>
        <taxon>Dikarya</taxon>
        <taxon>Ascomycota</taxon>
        <taxon>Pezizomycotina</taxon>
        <taxon>Sordariomycetes</taxon>
        <taxon>Xylariomycetidae</taxon>
        <taxon>Xylariales</taxon>
        <taxon>Diatrypaceae</taxon>
        <taxon>Diatrype</taxon>
    </lineage>
</organism>
<comment type="caution">
    <text evidence="2">The sequence shown here is derived from an EMBL/GenBank/DDBJ whole genome shotgun (WGS) entry which is preliminary data.</text>
</comment>
<dbReference type="EMBL" id="JAKJXP020000072">
    <property type="protein sequence ID" value="KAK7750001.1"/>
    <property type="molecule type" value="Genomic_DNA"/>
</dbReference>
<name>A0AAN9UN98_9PEZI</name>
<feature type="signal peptide" evidence="1">
    <location>
        <begin position="1"/>
        <end position="19"/>
    </location>
</feature>
<dbReference type="Gene3D" id="2.60.130.10">
    <property type="entry name" value="Aromatic compound dioxygenase"/>
    <property type="match status" value="1"/>
</dbReference>
<dbReference type="InterPro" id="IPR015889">
    <property type="entry name" value="Intradiol_dOase_core"/>
</dbReference>